<sequence length="387" mass="42745">MTFPSKPRLSIGERLGLAAKLTTLVPFRLALYTTYLIYFSLRNRFRVRFYFMCAAVRMIFLTLSGRQIQYLTPTTRQSYQGWVTKKAKSKAVRASSADAARVVRDIEPLSADDDSAVLWIGNRHKAKKFVIFFHGGGYVATALPGHFEWCWNSYVRTGAEVGVEVAVAFLQYTMCPGGVFPTQLRQAAATLGSLLDSGIDPADISIGGDSAGGNLTAQLIGHLLHPNPGARRIELTEPLGGAFLVSPWLSVDTRSPSFVANDYNDMISSKVVQRLGTEYFGGVEGFKQACRGKNPWATPMDVDTSWFKGIDDVVARIYVTVGKREVLADHGIKFVKVLRTLGVMSDIRLEETEGEAHDWILLEGEVGSVGDATRRMKDWYKSVISVN</sequence>
<keyword evidence="1" id="KW-0378">Hydrolase</keyword>
<evidence type="ECO:0000313" key="3">
    <source>
        <dbReference type="EMBL" id="PWI71114.1"/>
    </source>
</evidence>
<dbReference type="InterPro" id="IPR050300">
    <property type="entry name" value="GDXG_lipolytic_enzyme"/>
</dbReference>
<reference evidence="3 4" key="1">
    <citation type="journal article" date="2016" name="Front. Microbiol.">
        <title>Genome and transcriptome sequences reveal the specific parasitism of the nematophagous Purpureocillium lilacinum 36-1.</title>
        <authorList>
            <person name="Xie J."/>
            <person name="Li S."/>
            <person name="Mo C."/>
            <person name="Xiao X."/>
            <person name="Peng D."/>
            <person name="Wang G."/>
            <person name="Xiao Y."/>
        </authorList>
    </citation>
    <scope>NUCLEOTIDE SEQUENCE [LARGE SCALE GENOMIC DNA]</scope>
    <source>
        <strain evidence="3 4">36-1</strain>
    </source>
</reference>
<accession>A0A2U3E9D2</accession>
<evidence type="ECO:0000259" key="2">
    <source>
        <dbReference type="Pfam" id="PF07859"/>
    </source>
</evidence>
<dbReference type="PANTHER" id="PTHR48081:SF31">
    <property type="entry name" value="STERYL ACETYL HYDROLASE MUG81-RELATED"/>
    <property type="match status" value="1"/>
</dbReference>
<feature type="domain" description="Alpha/beta hydrolase fold-3" evidence="2">
    <location>
        <begin position="130"/>
        <end position="360"/>
    </location>
</feature>
<gene>
    <name evidence="3" type="ORF">PCL_12482</name>
</gene>
<dbReference type="GO" id="GO:0016787">
    <property type="term" value="F:hydrolase activity"/>
    <property type="evidence" value="ECO:0007669"/>
    <property type="project" value="UniProtKB-KW"/>
</dbReference>
<name>A0A2U3E9D2_PURLI</name>
<proteinExistence type="predicted"/>
<organism evidence="3 4">
    <name type="scientific">Purpureocillium lilacinum</name>
    <name type="common">Paecilomyces lilacinus</name>
    <dbReference type="NCBI Taxonomy" id="33203"/>
    <lineage>
        <taxon>Eukaryota</taxon>
        <taxon>Fungi</taxon>
        <taxon>Dikarya</taxon>
        <taxon>Ascomycota</taxon>
        <taxon>Pezizomycotina</taxon>
        <taxon>Sordariomycetes</taxon>
        <taxon>Hypocreomycetidae</taxon>
        <taxon>Hypocreales</taxon>
        <taxon>Ophiocordycipitaceae</taxon>
        <taxon>Purpureocillium</taxon>
    </lineage>
</organism>
<dbReference type="AlphaFoldDB" id="A0A2U3E9D2"/>
<dbReference type="EMBL" id="LCWV01000008">
    <property type="protein sequence ID" value="PWI71114.1"/>
    <property type="molecule type" value="Genomic_DNA"/>
</dbReference>
<comment type="caution">
    <text evidence="3">The sequence shown here is derived from an EMBL/GenBank/DDBJ whole genome shotgun (WGS) entry which is preliminary data.</text>
</comment>
<evidence type="ECO:0000313" key="4">
    <source>
        <dbReference type="Proteomes" id="UP000245956"/>
    </source>
</evidence>
<dbReference type="InterPro" id="IPR013094">
    <property type="entry name" value="AB_hydrolase_3"/>
</dbReference>
<evidence type="ECO:0000256" key="1">
    <source>
        <dbReference type="ARBA" id="ARBA00022801"/>
    </source>
</evidence>
<dbReference type="InterPro" id="IPR029058">
    <property type="entry name" value="AB_hydrolase_fold"/>
</dbReference>
<protein>
    <recommendedName>
        <fullName evidence="2">Alpha/beta hydrolase fold-3 domain-containing protein</fullName>
    </recommendedName>
</protein>
<dbReference type="Gene3D" id="3.40.50.1820">
    <property type="entry name" value="alpha/beta hydrolase"/>
    <property type="match status" value="1"/>
</dbReference>
<dbReference type="PANTHER" id="PTHR48081">
    <property type="entry name" value="AB HYDROLASE SUPERFAMILY PROTEIN C4A8.06C"/>
    <property type="match status" value="1"/>
</dbReference>
<dbReference type="Proteomes" id="UP000245956">
    <property type="component" value="Unassembled WGS sequence"/>
</dbReference>
<dbReference type="SUPFAM" id="SSF53474">
    <property type="entry name" value="alpha/beta-Hydrolases"/>
    <property type="match status" value="1"/>
</dbReference>
<dbReference type="Pfam" id="PF07859">
    <property type="entry name" value="Abhydrolase_3"/>
    <property type="match status" value="1"/>
</dbReference>